<dbReference type="AlphaFoldDB" id="A0A8H3M565"/>
<reference evidence="3" key="1">
    <citation type="submission" date="2019-10" db="EMBL/GenBank/DDBJ databases">
        <title>Conservation and host-specific expression of non-tandemly repeated heterogenous ribosome RNA gene in arbuscular mycorrhizal fungi.</title>
        <authorList>
            <person name="Maeda T."/>
            <person name="Kobayashi Y."/>
            <person name="Nakagawa T."/>
            <person name="Ezawa T."/>
            <person name="Yamaguchi K."/>
            <person name="Bino T."/>
            <person name="Nishimoto Y."/>
            <person name="Shigenobu S."/>
            <person name="Kawaguchi M."/>
        </authorList>
    </citation>
    <scope>NUCLEOTIDE SEQUENCE</scope>
    <source>
        <strain evidence="3">HR1</strain>
    </source>
</reference>
<dbReference type="PANTHER" id="PTHR45774">
    <property type="entry name" value="BTB/POZ DOMAIN-CONTAINING"/>
    <property type="match status" value="1"/>
</dbReference>
<dbReference type="SMART" id="SM00225">
    <property type="entry name" value="BTB"/>
    <property type="match status" value="2"/>
</dbReference>
<dbReference type="Gene3D" id="3.30.710.10">
    <property type="entry name" value="Potassium Channel Kv1.1, Chain A"/>
    <property type="match status" value="2"/>
</dbReference>
<dbReference type="Pfam" id="PF00651">
    <property type="entry name" value="BTB"/>
    <property type="match status" value="2"/>
</dbReference>
<dbReference type="Pfam" id="PF07534">
    <property type="entry name" value="TLD"/>
    <property type="match status" value="2"/>
</dbReference>
<proteinExistence type="predicted"/>
<evidence type="ECO:0000259" key="2">
    <source>
        <dbReference type="PROSITE" id="PS51886"/>
    </source>
</evidence>
<dbReference type="SUPFAM" id="SSF54695">
    <property type="entry name" value="POZ domain"/>
    <property type="match status" value="2"/>
</dbReference>
<feature type="domain" description="BTB" evidence="1">
    <location>
        <begin position="540"/>
        <end position="613"/>
    </location>
</feature>
<dbReference type="OrthoDB" id="1022638at2759"/>
<dbReference type="PANTHER" id="PTHR45774:SF3">
    <property type="entry name" value="BTB (POZ) DOMAIN-CONTAINING 2B-RELATED"/>
    <property type="match status" value="1"/>
</dbReference>
<feature type="domain" description="TLDc" evidence="2">
    <location>
        <begin position="283"/>
        <end position="445"/>
    </location>
</feature>
<dbReference type="PROSITE" id="PS50097">
    <property type="entry name" value="BTB"/>
    <property type="match status" value="2"/>
</dbReference>
<organism evidence="3 4">
    <name type="scientific">Rhizophagus clarus</name>
    <dbReference type="NCBI Taxonomy" id="94130"/>
    <lineage>
        <taxon>Eukaryota</taxon>
        <taxon>Fungi</taxon>
        <taxon>Fungi incertae sedis</taxon>
        <taxon>Mucoromycota</taxon>
        <taxon>Glomeromycotina</taxon>
        <taxon>Glomeromycetes</taxon>
        <taxon>Glomerales</taxon>
        <taxon>Glomeraceae</taxon>
        <taxon>Rhizophagus</taxon>
    </lineage>
</organism>
<evidence type="ECO:0000313" key="4">
    <source>
        <dbReference type="Proteomes" id="UP000615446"/>
    </source>
</evidence>
<evidence type="ECO:0000313" key="3">
    <source>
        <dbReference type="EMBL" id="GET00869.1"/>
    </source>
</evidence>
<dbReference type="InterPro" id="IPR006571">
    <property type="entry name" value="TLDc_dom"/>
</dbReference>
<dbReference type="PROSITE" id="PS51886">
    <property type="entry name" value="TLDC"/>
    <property type="match status" value="2"/>
</dbReference>
<feature type="domain" description="BTB" evidence="1">
    <location>
        <begin position="21"/>
        <end position="85"/>
    </location>
</feature>
<accession>A0A8H3M565</accession>
<comment type="caution">
    <text evidence="3">The sequence shown here is derived from an EMBL/GenBank/DDBJ whole genome shotgun (WGS) entry which is preliminary data.</text>
</comment>
<evidence type="ECO:0000259" key="1">
    <source>
        <dbReference type="PROSITE" id="PS50097"/>
    </source>
</evidence>
<name>A0A8H3M565_9GLOM</name>
<dbReference type="InterPro" id="IPR000210">
    <property type="entry name" value="BTB/POZ_dom"/>
</dbReference>
<gene>
    <name evidence="3" type="ORF">RCL2_002731100</name>
</gene>
<dbReference type="EMBL" id="BLAL01000295">
    <property type="protein sequence ID" value="GET00869.1"/>
    <property type="molecule type" value="Genomic_DNA"/>
</dbReference>
<dbReference type="InterPro" id="IPR011333">
    <property type="entry name" value="SKP1/BTB/POZ_sf"/>
</dbReference>
<sequence>MDSVKILLNDFRQIYEKADDFDVVINVGKGENFKSFNAHSVILRARCPYFRKKRIMAEYRLENFSPEAFEFILKYIYTGEYSIEKNINMFQVLTASNELELKYLINYAQDYIIHNEEDWSDDNIIRMYIESVRCNFTKLSNFYGELIAFQPLLLFNSPYFYSLDINIFLKFLERNDINIDEVEIWDNIIKWGTAQRPQLNFGPSNYSNHDFGELQRRCNNLISKVKFFGITSDEYHAYICPYRKILPSFIVDQLEEFYLVNGTRFPYNPLNIRNPKSYRVNSRIISMEHLRIITDWITRKNNTNISLLPVFSYKLLHSGIDDGMSVEEFHENCDEKGPTIIVIKIKNSHDIIGGYNPFSWSSSGYWKVTDKSFIFSFKDGSFRNEILSRVRDRNTAIHDNFNCNVGFGYRDLLWFKGECICSSYNRKILETGNFILEDFEVFQVNFLNKDNTISIRKVGHDDWLNLHVQTGKQEIYPFIKERVNTSFLSDELSDDDEFYFDDVDSTYHDLAGLSDNESFHFGLPRLSKDLTKLLDNKKNYDFIVNVDKNVNRKAFYLHSIILETRSAYFEDVLSNGLVKKENNTFILDFPDISVNVFNILVRYIYGGTINIRREEATVILNLLIACEKFKLKELCDNVQNYLTVYHHEWILQNIILIQQVSFKYSEFTLLQDYWSTIVGVQPEIVFEATDFTSIDKEVLLSLYRKEDLYIEGCDLWDHIIRWGKAQNTELPEEIKNWTSNDFDNLKKSIDDFIPHIDFYDISSEDFFFKVVPYNTVLSNDLYQDILKYHLVINRKPRFNDLTAINSKLINDEQAMLISSWIQGNKENKISDKFEKVHYEFQLLTRGSRDGFKRETFHAMCDNEGPTITIMKLQNETSILGGYNPINWNINKKGRWERTATSFIFSIDKEIILSRVQVYNKAIYQDVGGPNFNDLMLRGTFNKKHGMHYAKNAYDQAIHDEGNFIVEEYEVFSVIKKR</sequence>
<protein>
    <recommendedName>
        <fullName evidence="5">BTB domain-containing protein</fullName>
    </recommendedName>
</protein>
<evidence type="ECO:0008006" key="5">
    <source>
        <dbReference type="Google" id="ProtNLM"/>
    </source>
</evidence>
<feature type="domain" description="TLDc" evidence="2">
    <location>
        <begin position="807"/>
        <end position="974"/>
    </location>
</feature>
<dbReference type="CDD" id="cd18186">
    <property type="entry name" value="BTB_POZ_ZBTB_KLHL-like"/>
    <property type="match status" value="2"/>
</dbReference>
<dbReference type="Proteomes" id="UP000615446">
    <property type="component" value="Unassembled WGS sequence"/>
</dbReference>